<dbReference type="STRING" id="268739.Nmlp_3099"/>
<evidence type="ECO:0000313" key="2">
    <source>
        <dbReference type="Proteomes" id="UP000011867"/>
    </source>
</evidence>
<dbReference type="eggNOG" id="arCOG06445">
    <property type="taxonomic scope" value="Archaea"/>
</dbReference>
<dbReference type="AlphaFoldDB" id="M1Y3Y9"/>
<gene>
    <name evidence="1" type="ordered locus">Nmlp_3099</name>
</gene>
<accession>M1Y3Y9</accession>
<dbReference type="Proteomes" id="UP000011867">
    <property type="component" value="Chromosome"/>
</dbReference>
<keyword evidence="2" id="KW-1185">Reference proteome</keyword>
<dbReference type="KEGG" id="nmo:Nmlp_3099"/>
<evidence type="ECO:0000313" key="1">
    <source>
        <dbReference type="EMBL" id="CCQ37241.1"/>
    </source>
</evidence>
<name>M1Y3Y9_NATM8</name>
<dbReference type="HOGENOM" id="CLU_1891489_0_0_2"/>
<proteinExistence type="predicted"/>
<dbReference type="EMBL" id="HF582854">
    <property type="protein sequence ID" value="CCQ37241.1"/>
    <property type="molecule type" value="Genomic_DNA"/>
</dbReference>
<organism evidence="1 2">
    <name type="scientific">Natronomonas moolapensis (strain DSM 18674 / CECT 7526 / JCM 14361 / 8.8.11)</name>
    <dbReference type="NCBI Taxonomy" id="268739"/>
    <lineage>
        <taxon>Archaea</taxon>
        <taxon>Methanobacteriati</taxon>
        <taxon>Methanobacteriota</taxon>
        <taxon>Stenosarchaea group</taxon>
        <taxon>Halobacteria</taxon>
        <taxon>Halobacteriales</taxon>
        <taxon>Natronomonadaceae</taxon>
        <taxon>Natronomonas</taxon>
    </lineage>
</organism>
<sequence length="131" mass="14350">MSLQCYRCDTEYEYIGSDPHLGRCPACGSSCVPPAGELTVDDWSNWESSNGLQKVRVRALDERGRAFELKIAAHNAVGKLVEVEIEGTRITGVLNRSQPPFDIGTKITTALAQLGIDELEPTSKDSPETNR</sequence>
<protein>
    <submittedName>
        <fullName evidence="1">Uncharacterized protein</fullName>
    </submittedName>
</protein>
<reference evidence="1 2" key="1">
    <citation type="journal article" date="2013" name="Genome Announc.">
        <title>Genome of the haloarchaeon Natronomonas moolapensis, a neutrophilic member of a previously haloalkaliphilic genus.</title>
        <authorList>
            <person name="Dyall-Smith M.L."/>
            <person name="Pfeiffer F."/>
            <person name="Oberwinkler T."/>
            <person name="Klee K."/>
            <person name="Rampp M."/>
            <person name="Palm P."/>
            <person name="Gross K."/>
            <person name="Schuster S.C."/>
            <person name="Oesterhelt D."/>
        </authorList>
    </citation>
    <scope>NUCLEOTIDE SEQUENCE [LARGE SCALE GENOMIC DNA]</scope>
    <source>
        <strain evidence="2">DSM 18674 / JCM 14361 / 8.8.11</strain>
    </source>
</reference>